<feature type="compositionally biased region" description="Polar residues" evidence="1">
    <location>
        <begin position="302"/>
        <end position="316"/>
    </location>
</feature>
<feature type="compositionally biased region" description="Acidic residues" evidence="1">
    <location>
        <begin position="286"/>
        <end position="299"/>
    </location>
</feature>
<feature type="region of interest" description="Disordered" evidence="1">
    <location>
        <begin position="252"/>
        <end position="330"/>
    </location>
</feature>
<sequence>MSKAFICSRGDISANSKLHAVRETLADSFPMLKAAHLDQFFSGVPCILMVGEYAKLAPLVPRFETIGLAVEIVESNAKIRALSFTKLNWLSFLPEVSEDQEATAQANPGMQTEAGAGDAEQADLQPSSPAETIASLDELPPSMADVLNEKDSLPESDDISLDFTFETTSTTAAEDAGSLQVEETPSVHESNADQLADTLTLDLSHPDSTKGMIATSIASEQAQSTENLDALDSLSLGIDDDLAAELEALKTDPTSLQMAGSAKAAEQSPLDNESSVEISFERVELTAEDESQTEQDQLTEEVASQQSTTFDFSNLSLAPLEENDEDSEAK</sequence>
<gene>
    <name evidence="2" type="ORF">DFR27_1415</name>
</gene>
<keyword evidence="3" id="KW-1185">Reference proteome</keyword>
<name>A0A3M0A987_9GAMM</name>
<evidence type="ECO:0000313" key="3">
    <source>
        <dbReference type="Proteomes" id="UP000267187"/>
    </source>
</evidence>
<feature type="region of interest" description="Disordered" evidence="1">
    <location>
        <begin position="171"/>
        <end position="191"/>
    </location>
</feature>
<accession>A0A3M0A987</accession>
<feature type="compositionally biased region" description="Acidic residues" evidence="1">
    <location>
        <begin position="321"/>
        <end position="330"/>
    </location>
</feature>
<comment type="caution">
    <text evidence="2">The sequence shown here is derived from an EMBL/GenBank/DDBJ whole genome shotgun (WGS) entry which is preliminary data.</text>
</comment>
<dbReference type="RefSeq" id="WP_121876743.1">
    <property type="nucleotide sequence ID" value="NZ_REFJ01000003.1"/>
</dbReference>
<dbReference type="EMBL" id="REFJ01000003">
    <property type="protein sequence ID" value="RMA80059.1"/>
    <property type="molecule type" value="Genomic_DNA"/>
</dbReference>
<evidence type="ECO:0000313" key="2">
    <source>
        <dbReference type="EMBL" id="RMA80059.1"/>
    </source>
</evidence>
<proteinExistence type="predicted"/>
<dbReference type="Proteomes" id="UP000267187">
    <property type="component" value="Unassembled WGS sequence"/>
</dbReference>
<organism evidence="2 3">
    <name type="scientific">Umboniibacter marinipuniceus</name>
    <dbReference type="NCBI Taxonomy" id="569599"/>
    <lineage>
        <taxon>Bacteria</taxon>
        <taxon>Pseudomonadati</taxon>
        <taxon>Pseudomonadota</taxon>
        <taxon>Gammaproteobacteria</taxon>
        <taxon>Cellvibrionales</taxon>
        <taxon>Cellvibrionaceae</taxon>
        <taxon>Umboniibacter</taxon>
    </lineage>
</organism>
<reference evidence="2 3" key="1">
    <citation type="submission" date="2018-10" db="EMBL/GenBank/DDBJ databases">
        <title>Genomic Encyclopedia of Type Strains, Phase IV (KMG-IV): sequencing the most valuable type-strain genomes for metagenomic binning, comparative biology and taxonomic classification.</title>
        <authorList>
            <person name="Goeker M."/>
        </authorList>
    </citation>
    <scope>NUCLEOTIDE SEQUENCE [LARGE SCALE GENOMIC DNA]</scope>
    <source>
        <strain evidence="2 3">DSM 25080</strain>
    </source>
</reference>
<evidence type="ECO:0000256" key="1">
    <source>
        <dbReference type="SAM" id="MobiDB-lite"/>
    </source>
</evidence>
<protein>
    <submittedName>
        <fullName evidence="2">Uncharacterized protein</fullName>
    </submittedName>
</protein>
<feature type="region of interest" description="Disordered" evidence="1">
    <location>
        <begin position="100"/>
        <end position="129"/>
    </location>
</feature>
<dbReference type="AlphaFoldDB" id="A0A3M0A987"/>